<feature type="region of interest" description="Disordered" evidence="1">
    <location>
        <begin position="831"/>
        <end position="899"/>
    </location>
</feature>
<dbReference type="EMBL" id="WWBZ02000002">
    <property type="protein sequence ID" value="KAF4312714.1"/>
    <property type="molecule type" value="Genomic_DNA"/>
</dbReference>
<feature type="compositionally biased region" description="Polar residues" evidence="1">
    <location>
        <begin position="696"/>
        <end position="706"/>
    </location>
</feature>
<feature type="region of interest" description="Disordered" evidence="1">
    <location>
        <begin position="783"/>
        <end position="807"/>
    </location>
</feature>
<feature type="compositionally biased region" description="Basic residues" evidence="1">
    <location>
        <begin position="842"/>
        <end position="851"/>
    </location>
</feature>
<dbReference type="Proteomes" id="UP000572817">
    <property type="component" value="Unassembled WGS sequence"/>
</dbReference>
<feature type="compositionally biased region" description="Polar residues" evidence="1">
    <location>
        <begin position="49"/>
        <end position="58"/>
    </location>
</feature>
<dbReference type="OrthoDB" id="3943844at2759"/>
<feature type="compositionally biased region" description="Pro residues" evidence="1">
    <location>
        <begin position="35"/>
        <end position="47"/>
    </location>
</feature>
<feature type="region of interest" description="Disordered" evidence="1">
    <location>
        <begin position="33"/>
        <end position="198"/>
    </location>
</feature>
<sequence>MCRYRYIYYSRCSHCELTLVDHCDKAYERAGLTPPRLPGKQPSPPHRAPSTQDNSNESQAEDGTTEGEPAAAHVSEPNESAPKQDPSAVQTQTEEATETQQQTPSRTWASVARSAPPAKLGPVQQAKACTMPPVGPTMSTHGRSGSDSTIHAGSAKADLPEEEDGKGAELDLTSPSAFPQLSPTSVSRQPSSVAARTLSPYSTSWAQIVRSASAERPGSSSASDHTAASDAGTVSSSISSISSDLLDPVSLVTPAFPKMAPPRASTAKTVRAKKPAPPHIDTTRALDSPRKRLPVEWTESSASSPEKVATTSSREKPVRSHGQPPKTAHDVTSPLRSPTKTVPFELATARRAAAREEKEKNAAKIVPAVPKTLTKGKASGKTHSKSASSDTSATQYYTAIPSPFPSNSSQSFVTAPEEPHQAVSSPGSPSRIPKPLATSYHTSSARPSPSKVLPVHTDVRVKVTVSEPVSHSESAFEETGEQDISFDTVKPSEKFVEAARSEMAKSNAAIGKASAALENIHGSHVHFEEASNSVEDVPGLGVVCGSPKQQTSVTKQVDEPITTDSKPLGDQHPLPGPLDTQKAAETRTIQTRTSTSSPTLSAGHAEVEPLQPANTIAVDAAERKEVRSPVSTNTWTETSDISVSRGSGLGGITFDKDSRRIEPVSRRANDQFDPRKVSGNVVTESKSSSAQEQSSMLTSDESSQRSLHPDKGVSGSRASTVQNIDRVQSADITQSSLTTDSNAGLPRQSAYNGGLNMPRPLQGHGTTPSRLNAQAREFVPSAIISGPSSNTHASPSSHGYYRPPVPTEWQHEGMGAINHDAKQILYQQDSLGGTKDSFAPGKKYKKKKSPKKASNADNPWDRGLDRPHSTHHPSASGPGTASMSIGSSMVGGPSAEPKWRRLSAGENDTVGGPTTVSGLRAAAEASMSGGPSTGSALSSIAEASSPSAAALMMGTYSSMPAYFRGHNPYLNIGPENRPNTSLHEITNIHYGQPRIDNANEPRAQPYLGRGGGGIPTAQIPDGDHPFEKWWHDGYKSTDGGPLTSRGGPRTMGSWYDYLRQSGDEDQARQLYPTIFNPKEASQDDDGLREPNEHGDRLLKTCGNIQMDGAFEAMPHYPLLCPKCQPDWHPSMAGE</sequence>
<feature type="compositionally biased region" description="Polar residues" evidence="1">
    <location>
        <begin position="629"/>
        <end position="645"/>
    </location>
</feature>
<feature type="compositionally biased region" description="Low complexity" evidence="1">
    <location>
        <begin position="684"/>
        <end position="695"/>
    </location>
</feature>
<name>A0A8H4N685_9PEZI</name>
<feature type="compositionally biased region" description="Polar residues" evidence="1">
    <location>
        <begin position="877"/>
        <end position="887"/>
    </location>
</feature>
<dbReference type="AlphaFoldDB" id="A0A8H4N685"/>
<reference evidence="2" key="1">
    <citation type="submission" date="2020-04" db="EMBL/GenBank/DDBJ databases">
        <title>Genome Assembly and Annotation of Botryosphaeria dothidea sdau 11-99, a Latent Pathogen of Apple Fruit Ring Rot in China.</title>
        <authorList>
            <person name="Yu C."/>
            <person name="Diao Y."/>
            <person name="Lu Q."/>
            <person name="Zhao J."/>
            <person name="Cui S."/>
            <person name="Peng C."/>
            <person name="He B."/>
            <person name="Liu H."/>
        </authorList>
    </citation>
    <scope>NUCLEOTIDE SEQUENCE [LARGE SCALE GENOMIC DNA]</scope>
    <source>
        <strain evidence="2">Sdau11-99</strain>
    </source>
</reference>
<comment type="caution">
    <text evidence="2">The sequence shown here is derived from an EMBL/GenBank/DDBJ whole genome shotgun (WGS) entry which is preliminary data.</text>
</comment>
<feature type="compositionally biased region" description="Low complexity" evidence="1">
    <location>
        <begin position="90"/>
        <end position="103"/>
    </location>
</feature>
<gene>
    <name evidence="2" type="ORF">GTA08_BOTSDO11708</name>
</gene>
<evidence type="ECO:0000313" key="3">
    <source>
        <dbReference type="Proteomes" id="UP000572817"/>
    </source>
</evidence>
<feature type="region of interest" description="Disordered" evidence="1">
    <location>
        <begin position="254"/>
        <end position="453"/>
    </location>
</feature>
<evidence type="ECO:0000256" key="1">
    <source>
        <dbReference type="SAM" id="MobiDB-lite"/>
    </source>
</evidence>
<accession>A0A8H4N685</accession>
<feature type="compositionally biased region" description="Polar residues" evidence="1">
    <location>
        <begin position="716"/>
        <end position="742"/>
    </location>
</feature>
<feature type="compositionally biased region" description="Polar residues" evidence="1">
    <location>
        <begin position="173"/>
        <end position="198"/>
    </location>
</feature>
<proteinExistence type="predicted"/>
<feature type="compositionally biased region" description="Polar residues" evidence="1">
    <location>
        <begin position="298"/>
        <end position="312"/>
    </location>
</feature>
<organism evidence="2 3">
    <name type="scientific">Botryosphaeria dothidea</name>
    <dbReference type="NCBI Taxonomy" id="55169"/>
    <lineage>
        <taxon>Eukaryota</taxon>
        <taxon>Fungi</taxon>
        <taxon>Dikarya</taxon>
        <taxon>Ascomycota</taxon>
        <taxon>Pezizomycotina</taxon>
        <taxon>Dothideomycetes</taxon>
        <taxon>Dothideomycetes incertae sedis</taxon>
        <taxon>Botryosphaeriales</taxon>
        <taxon>Botryosphaeriaceae</taxon>
        <taxon>Botryosphaeria</taxon>
    </lineage>
</organism>
<evidence type="ECO:0000313" key="2">
    <source>
        <dbReference type="EMBL" id="KAF4312714.1"/>
    </source>
</evidence>
<feature type="compositionally biased region" description="Basic and acidic residues" evidence="1">
    <location>
        <begin position="859"/>
        <end position="868"/>
    </location>
</feature>
<feature type="compositionally biased region" description="Polar residues" evidence="1">
    <location>
        <begin position="137"/>
        <end position="151"/>
    </location>
</feature>
<feature type="compositionally biased region" description="Basic and acidic residues" evidence="1">
    <location>
        <begin position="281"/>
        <end position="294"/>
    </location>
</feature>
<keyword evidence="3" id="KW-1185">Reference proteome</keyword>
<feature type="compositionally biased region" description="Polar residues" evidence="1">
    <location>
        <begin position="385"/>
        <end position="397"/>
    </location>
</feature>
<feature type="compositionally biased region" description="Low complexity" evidence="1">
    <location>
        <begin position="586"/>
        <end position="599"/>
    </location>
</feature>
<feature type="compositionally biased region" description="Basic and acidic residues" evidence="1">
    <location>
        <begin position="353"/>
        <end position="362"/>
    </location>
</feature>
<feature type="compositionally biased region" description="Basic and acidic residues" evidence="1">
    <location>
        <begin position="654"/>
        <end position="676"/>
    </location>
</feature>
<feature type="compositionally biased region" description="Polar residues" evidence="1">
    <location>
        <begin position="786"/>
        <end position="797"/>
    </location>
</feature>
<feature type="region of interest" description="Disordered" evidence="1">
    <location>
        <begin position="545"/>
        <end position="768"/>
    </location>
</feature>
<protein>
    <submittedName>
        <fullName evidence="2">Uncharacterized protein</fullName>
    </submittedName>
</protein>